<dbReference type="Proteomes" id="UP000185746">
    <property type="component" value="Chromosome"/>
</dbReference>
<accession>A0A1D8JH65</accession>
<keyword evidence="6" id="KW-0349">Heme</keyword>
<evidence type="ECO:0000256" key="3">
    <source>
        <dbReference type="ARBA" id="ARBA00004651"/>
    </source>
</evidence>
<dbReference type="Pfam" id="PF00033">
    <property type="entry name" value="Cytochrome_B"/>
    <property type="match status" value="1"/>
</dbReference>
<evidence type="ECO:0000313" key="19">
    <source>
        <dbReference type="Proteomes" id="UP000185746"/>
    </source>
</evidence>
<evidence type="ECO:0000256" key="11">
    <source>
        <dbReference type="ARBA" id="ARBA00023004"/>
    </source>
</evidence>
<dbReference type="FunFam" id="1.20.810.10:FF:000003">
    <property type="entry name" value="Menaquinol-Cytochrome c reductase cytochrome b6 subunit"/>
    <property type="match status" value="1"/>
</dbReference>
<dbReference type="PROSITE" id="PS51002">
    <property type="entry name" value="CYTB_NTER"/>
    <property type="match status" value="1"/>
</dbReference>
<dbReference type="GO" id="GO:0016491">
    <property type="term" value="F:oxidoreductase activity"/>
    <property type="evidence" value="ECO:0007669"/>
    <property type="project" value="InterPro"/>
</dbReference>
<evidence type="ECO:0000256" key="4">
    <source>
        <dbReference type="ARBA" id="ARBA00022448"/>
    </source>
</evidence>
<dbReference type="GO" id="GO:0046872">
    <property type="term" value="F:metal ion binding"/>
    <property type="evidence" value="ECO:0007669"/>
    <property type="project" value="UniProtKB-KW"/>
</dbReference>
<evidence type="ECO:0000256" key="7">
    <source>
        <dbReference type="ARBA" id="ARBA00022692"/>
    </source>
</evidence>
<evidence type="ECO:0000256" key="10">
    <source>
        <dbReference type="ARBA" id="ARBA00022989"/>
    </source>
</evidence>
<evidence type="ECO:0000256" key="15">
    <source>
        <dbReference type="ARBA" id="ARBA00071774"/>
    </source>
</evidence>
<keyword evidence="4" id="KW-0813">Transport</keyword>
<dbReference type="NCBIfam" id="NF040969">
    <property type="entry name" value="cytb_ExtP"/>
    <property type="match status" value="1"/>
</dbReference>
<evidence type="ECO:0000256" key="12">
    <source>
        <dbReference type="ARBA" id="ARBA00023136"/>
    </source>
</evidence>
<evidence type="ECO:0000256" key="1">
    <source>
        <dbReference type="ARBA" id="ARBA00001926"/>
    </source>
</evidence>
<protein>
    <recommendedName>
        <fullName evidence="15">Menaquinol:cytochrome c reductase cytochrome b subunit</fullName>
    </recommendedName>
</protein>
<dbReference type="Gene3D" id="1.20.810.10">
    <property type="entry name" value="Cytochrome Bc1 Complex, Chain C"/>
    <property type="match status" value="1"/>
</dbReference>
<evidence type="ECO:0000259" key="17">
    <source>
        <dbReference type="PROSITE" id="PS51002"/>
    </source>
</evidence>
<dbReference type="EMBL" id="CP017560">
    <property type="protein sequence ID" value="AOV08055.1"/>
    <property type="molecule type" value="Genomic_DNA"/>
</dbReference>
<dbReference type="KEGG" id="surl:BI350_11260"/>
<evidence type="ECO:0000256" key="13">
    <source>
        <dbReference type="ARBA" id="ARBA00059322"/>
    </source>
</evidence>
<name>A0A1D8JH65_9BACL</name>
<comment type="subcellular location">
    <subcellularLocation>
        <location evidence="3">Cell membrane</location>
        <topology evidence="3">Multi-pass membrane protein</topology>
    </subcellularLocation>
</comment>
<evidence type="ECO:0000256" key="14">
    <source>
        <dbReference type="ARBA" id="ARBA00064458"/>
    </source>
</evidence>
<dbReference type="GO" id="GO:0005886">
    <property type="term" value="C:plasma membrane"/>
    <property type="evidence" value="ECO:0007669"/>
    <property type="project" value="UniProtKB-SubCell"/>
</dbReference>
<evidence type="ECO:0000256" key="2">
    <source>
        <dbReference type="ARBA" id="ARBA00001970"/>
    </source>
</evidence>
<keyword evidence="8" id="KW-0479">Metal-binding</keyword>
<evidence type="ECO:0000256" key="9">
    <source>
        <dbReference type="ARBA" id="ARBA00022982"/>
    </source>
</evidence>
<evidence type="ECO:0000256" key="8">
    <source>
        <dbReference type="ARBA" id="ARBA00022723"/>
    </source>
</evidence>
<feature type="transmembrane region" description="Helical" evidence="16">
    <location>
        <begin position="133"/>
        <end position="153"/>
    </location>
</feature>
<evidence type="ECO:0000256" key="16">
    <source>
        <dbReference type="SAM" id="Phobius"/>
    </source>
</evidence>
<keyword evidence="19" id="KW-1185">Reference proteome</keyword>
<comment type="function">
    <text evidence="13">Component of the menaquinol:cytochrome c reductase complex.</text>
</comment>
<keyword evidence="12 16" id="KW-0472">Membrane</keyword>
<feature type="transmembrane region" description="Helical" evidence="16">
    <location>
        <begin position="46"/>
        <end position="73"/>
    </location>
</feature>
<organism evidence="18 19">
    <name type="scientific">Sporosarcina ureilytica</name>
    <dbReference type="NCBI Taxonomy" id="298596"/>
    <lineage>
        <taxon>Bacteria</taxon>
        <taxon>Bacillati</taxon>
        <taxon>Bacillota</taxon>
        <taxon>Bacilli</taxon>
        <taxon>Bacillales</taxon>
        <taxon>Caryophanaceae</taxon>
        <taxon>Sporosarcina</taxon>
    </lineage>
</organism>
<feature type="transmembrane region" description="Helical" evidence="16">
    <location>
        <begin position="200"/>
        <end position="222"/>
    </location>
</feature>
<keyword evidence="5" id="KW-1003">Cell membrane</keyword>
<dbReference type="PANTHER" id="PTHR19271">
    <property type="entry name" value="CYTOCHROME B"/>
    <property type="match status" value="1"/>
</dbReference>
<dbReference type="InterPro" id="IPR005797">
    <property type="entry name" value="Cyt_b/b6_N"/>
</dbReference>
<keyword evidence="11" id="KW-0408">Iron</keyword>
<keyword evidence="10 16" id="KW-1133">Transmembrane helix</keyword>
<proteinExistence type="predicted"/>
<feature type="transmembrane region" description="Helical" evidence="16">
    <location>
        <begin position="103"/>
        <end position="121"/>
    </location>
</feature>
<dbReference type="PIRSF" id="PIRSF000032">
    <property type="entry name" value="Cytochrome_b6"/>
    <property type="match status" value="1"/>
</dbReference>
<gene>
    <name evidence="18" type="ORF">BI350_11260</name>
</gene>
<keyword evidence="7 16" id="KW-0812">Transmembrane</keyword>
<sequence>MLGGTTKVLNKIYDWVDERLDITPIWRDIADHEVPEHVNPAHHFSAFIYCFGGLTFFVTVIQILSGMFLTMYYTPDIENAWKSVYYLQNEVAFGEIVRGMHHWGASLVIVMMFLHTLRVFFTGSYKKPRELNWIVGVLIFVTMLGLGFTGYLLPWDMKALFATKVGIEIAASVPFIGEQIKILLAGDSEILGAQTLTRFFAIHVFFLPAALLGLLGAHFVFIRRQGISGPL</sequence>
<reference evidence="18 19" key="1">
    <citation type="submission" date="2016-09" db="EMBL/GenBank/DDBJ databases">
        <title>Complete genome sequence of the Lysinibacillus sphaericus LMG 22257, a specie of Bacillus with ureolytic activity that can effectively biodeposit calcium carbonate.</title>
        <authorList>
            <person name="Yan W."/>
        </authorList>
    </citation>
    <scope>NUCLEOTIDE SEQUENCE [LARGE SCALE GENOMIC DNA]</scope>
    <source>
        <strain evidence="18 19">LMG 22257</strain>
    </source>
</reference>
<comment type="cofactor">
    <cofactor evidence="2">
        <name>heme b</name>
        <dbReference type="ChEBI" id="CHEBI:60344"/>
    </cofactor>
</comment>
<dbReference type="GO" id="GO:0022904">
    <property type="term" value="P:respiratory electron transport chain"/>
    <property type="evidence" value="ECO:0007669"/>
    <property type="project" value="InterPro"/>
</dbReference>
<comment type="subunit">
    <text evidence="14">The main subunits of the menaquinol:cytochrome c complex are a Rieske-type iron-sulfur protein (QcrA), a cytochrome b (QcrB) and a cytochrome c (QcrC).</text>
</comment>
<dbReference type="InterPro" id="IPR027387">
    <property type="entry name" value="Cytb/b6-like_sf"/>
</dbReference>
<dbReference type="InterPro" id="IPR048259">
    <property type="entry name" value="Cytochrome_b_N_euk/bac"/>
</dbReference>
<keyword evidence="9" id="KW-0249">Electron transport</keyword>
<evidence type="ECO:0000256" key="6">
    <source>
        <dbReference type="ARBA" id="ARBA00022617"/>
    </source>
</evidence>
<dbReference type="SUPFAM" id="SSF81342">
    <property type="entry name" value="Transmembrane di-heme cytochromes"/>
    <property type="match status" value="1"/>
</dbReference>
<dbReference type="CDD" id="cd00284">
    <property type="entry name" value="Cytochrome_b_N"/>
    <property type="match status" value="1"/>
</dbReference>
<dbReference type="NCBIfam" id="NF002990">
    <property type="entry name" value="PRK03735.1"/>
    <property type="match status" value="1"/>
</dbReference>
<dbReference type="AlphaFoldDB" id="A0A1D8JH65"/>
<evidence type="ECO:0000256" key="5">
    <source>
        <dbReference type="ARBA" id="ARBA00022475"/>
    </source>
</evidence>
<evidence type="ECO:0000313" key="18">
    <source>
        <dbReference type="EMBL" id="AOV08055.1"/>
    </source>
</evidence>
<dbReference type="InterPro" id="IPR016174">
    <property type="entry name" value="Di-haem_cyt_TM"/>
</dbReference>
<comment type="cofactor">
    <cofactor evidence="1">
        <name>heme c</name>
        <dbReference type="ChEBI" id="CHEBI:61717"/>
    </cofactor>
</comment>
<dbReference type="PANTHER" id="PTHR19271:SF16">
    <property type="entry name" value="CYTOCHROME B"/>
    <property type="match status" value="1"/>
</dbReference>
<feature type="domain" description="Cytochrome b/b6 N-terminal region profile" evidence="17">
    <location>
        <begin position="12"/>
        <end position="231"/>
    </location>
</feature>
<dbReference type="GO" id="GO:0009055">
    <property type="term" value="F:electron transfer activity"/>
    <property type="evidence" value="ECO:0007669"/>
    <property type="project" value="InterPro"/>
</dbReference>